<dbReference type="Pfam" id="PF13231">
    <property type="entry name" value="PMT_2"/>
    <property type="match status" value="1"/>
</dbReference>
<dbReference type="EMBL" id="RZJP01000002">
    <property type="protein sequence ID" value="KAA8816513.1"/>
    <property type="molecule type" value="Genomic_DNA"/>
</dbReference>
<gene>
    <name evidence="3" type="ORF">EMB92_06315</name>
</gene>
<feature type="transmembrane region" description="Helical" evidence="1">
    <location>
        <begin position="356"/>
        <end position="377"/>
    </location>
</feature>
<comment type="caution">
    <text evidence="3">The sequence shown here is derived from an EMBL/GenBank/DDBJ whole genome shotgun (WGS) entry which is preliminary data.</text>
</comment>
<proteinExistence type="predicted"/>
<feature type="transmembrane region" description="Helical" evidence="1">
    <location>
        <begin position="668"/>
        <end position="687"/>
    </location>
</feature>
<feature type="transmembrane region" description="Helical" evidence="1">
    <location>
        <begin position="253"/>
        <end position="274"/>
    </location>
</feature>
<keyword evidence="1" id="KW-1133">Transmembrane helix</keyword>
<name>A0A5M9ZCM0_9BIFI</name>
<feature type="transmembrane region" description="Helical" evidence="1">
    <location>
        <begin position="384"/>
        <end position="401"/>
    </location>
</feature>
<evidence type="ECO:0000313" key="4">
    <source>
        <dbReference type="Proteomes" id="UP000326060"/>
    </source>
</evidence>
<dbReference type="RefSeq" id="WP_150394180.1">
    <property type="nucleotide sequence ID" value="NZ_RZJP01000002.1"/>
</dbReference>
<dbReference type="InterPro" id="IPR038731">
    <property type="entry name" value="RgtA/B/C-like"/>
</dbReference>
<accession>A0A5M9ZCM0</accession>
<evidence type="ECO:0000256" key="1">
    <source>
        <dbReference type="SAM" id="Phobius"/>
    </source>
</evidence>
<feature type="transmembrane region" description="Helical" evidence="1">
    <location>
        <begin position="484"/>
        <end position="505"/>
    </location>
</feature>
<sequence length="705" mass="77434">MRNILNNIKGNPNMIASLLAVIALLCAIVVPLPPMNQMVTVVFDRDVPSNASGTVSASFDQSEQAVGVKPQQLTVSGHNLSYKPDPLTYGASTLHFDLSDVGDAQVVRVDGEVNVNNRHWWTAHRIASDGLTVNRNGDSVSFDLSRSQIRSMVSGWKLFNPGRLALLILVFVGIAVVLLRRLAFAAVPMSWFASAVMVVTLTAMGAWRVWALDAPGRSRLTIIAILLGFLLLTGFNAIAGSGGTARTAWRKPVIILDYVVMLVAAFGQGLLYILRWSHSPDEIAHLSYLAWEKAHLQLIPDFAGMHVYETVFSGRADLADPLAFNQLGHPPLYYILMLLVPGTHVSGTVVTFHVAWLRMASLLMLLAGLAVCAYLLYSRLPRVPLLHLVAALALIASPNMVQVSAGVNNDALCLLTVTLTVWGVVRFRERRYDWRTYLLIMGGLSTTLLTKLTAGMIAALLCLFVVIAAMGEREARSALTKREFWFTTPLLIPAIAYYAVVFARYHSIQPSYQKLDPAGYMSSTFYKAMSERSDMSIMQYVDYYISQFLRTWWSMPWQADIPRSGVTSFDARTIALTLLLVVPFAVFAIGRGSRGRTGNLLAMGMGAIALTMLYQFNNALNGFYVNGYTGGLQSRYYLCAMVIIVYALCWLLWRWFGVDTDTADNESAGLSGIGTLVCAGFALMLVWDGLLQPFLLQPVGLAAIA</sequence>
<reference evidence="3 4" key="1">
    <citation type="journal article" date="2019" name="Syst. Appl. Microbiol.">
        <title>Characterization of Bifidobacterium species in feaces of the Egyptian fruit bat: Description of B. vespertilionis sp. nov. and B. rousetti sp. nov.</title>
        <authorList>
            <person name="Modesto M."/>
            <person name="Satti M."/>
            <person name="Watanabe K."/>
            <person name="Puglisi E."/>
            <person name="Morelli L."/>
            <person name="Huang C.-H."/>
            <person name="Liou J.-S."/>
            <person name="Miyashita M."/>
            <person name="Tamura T."/>
            <person name="Saito S."/>
            <person name="Mori K."/>
            <person name="Huang L."/>
            <person name="Sciavilla P."/>
            <person name="Sandri C."/>
            <person name="Spiezio C."/>
            <person name="Vitali F."/>
            <person name="Cavalieri D."/>
            <person name="Perpetuini G."/>
            <person name="Tofalo R."/>
            <person name="Bonetti A."/>
            <person name="Arita M."/>
            <person name="Mattarelli P."/>
        </authorList>
    </citation>
    <scope>NUCLEOTIDE SEQUENCE [LARGE SCALE GENOMIC DNA]</scope>
    <source>
        <strain evidence="3 4">RST27</strain>
    </source>
</reference>
<feature type="transmembrane region" description="Helical" evidence="1">
    <location>
        <begin position="189"/>
        <end position="210"/>
    </location>
</feature>
<feature type="transmembrane region" description="Helical" evidence="1">
    <location>
        <begin position="597"/>
        <end position="615"/>
    </location>
</feature>
<keyword evidence="1" id="KW-0812">Transmembrane</keyword>
<feature type="transmembrane region" description="Helical" evidence="1">
    <location>
        <begin position="635"/>
        <end position="656"/>
    </location>
</feature>
<dbReference type="AlphaFoldDB" id="A0A5M9ZCM0"/>
<feature type="transmembrane region" description="Helical" evidence="1">
    <location>
        <begin position="437"/>
        <end position="469"/>
    </location>
</feature>
<dbReference type="Proteomes" id="UP000326060">
    <property type="component" value="Unassembled WGS sequence"/>
</dbReference>
<keyword evidence="1" id="KW-0472">Membrane</keyword>
<organism evidence="3 4">
    <name type="scientific">Bifidobacterium callitrichos</name>
    <dbReference type="NCBI Taxonomy" id="762209"/>
    <lineage>
        <taxon>Bacteria</taxon>
        <taxon>Bacillati</taxon>
        <taxon>Actinomycetota</taxon>
        <taxon>Actinomycetes</taxon>
        <taxon>Bifidobacteriales</taxon>
        <taxon>Bifidobacteriaceae</taxon>
        <taxon>Bifidobacterium</taxon>
    </lineage>
</organism>
<feature type="transmembrane region" description="Helical" evidence="1">
    <location>
        <begin position="573"/>
        <end position="590"/>
    </location>
</feature>
<feature type="transmembrane region" description="Helical" evidence="1">
    <location>
        <begin position="222"/>
        <end position="241"/>
    </location>
</feature>
<feature type="transmembrane region" description="Helical" evidence="1">
    <location>
        <begin position="12"/>
        <end position="32"/>
    </location>
</feature>
<evidence type="ECO:0000259" key="2">
    <source>
        <dbReference type="Pfam" id="PF13231"/>
    </source>
</evidence>
<feature type="transmembrane region" description="Helical" evidence="1">
    <location>
        <begin position="164"/>
        <end position="183"/>
    </location>
</feature>
<protein>
    <recommendedName>
        <fullName evidence="2">Glycosyltransferase RgtA/B/C/D-like domain-containing protein</fullName>
    </recommendedName>
</protein>
<feature type="domain" description="Glycosyltransferase RgtA/B/C/D-like" evidence="2">
    <location>
        <begin position="359"/>
        <end position="477"/>
    </location>
</feature>
<evidence type="ECO:0000313" key="3">
    <source>
        <dbReference type="EMBL" id="KAA8816513.1"/>
    </source>
</evidence>